<evidence type="ECO:0000256" key="9">
    <source>
        <dbReference type="ARBA" id="ARBA00031586"/>
    </source>
</evidence>
<dbReference type="Gene3D" id="1.10.287.3510">
    <property type="match status" value="1"/>
</dbReference>
<sequence>MFNSVMIYIFLMPVVAMLNLILNQYHFLMALLSLECITLSLVLFIPISLSMISSPNLSLSILILTLGACEASLGLSLMVMMSRSYGTDMLKSLTMNKC</sequence>
<feature type="transmembrane region" description="Helical" evidence="10">
    <location>
        <begin position="29"/>
        <end position="52"/>
    </location>
</feature>
<dbReference type="Pfam" id="PF00420">
    <property type="entry name" value="Oxidored_q2"/>
    <property type="match status" value="1"/>
</dbReference>
<reference evidence="11" key="1">
    <citation type="submission" date="2014-07" db="EMBL/GenBank/DDBJ databases">
        <title>Complete mitochondrial genome of a earthworm Drawida japonica.</title>
        <authorList>
            <person name="Zhang L."/>
        </authorList>
    </citation>
    <scope>NUCLEOTIDE SEQUENCE</scope>
</reference>
<evidence type="ECO:0000256" key="5">
    <source>
        <dbReference type="ARBA" id="ARBA00022967"/>
    </source>
</evidence>
<dbReference type="EMBL" id="KM199288">
    <property type="protein sequence ID" value="AIR76351.1"/>
    <property type="molecule type" value="Genomic_DNA"/>
</dbReference>
<keyword evidence="11" id="KW-0496">Mitochondrion</keyword>
<protein>
    <recommendedName>
        <fullName evidence="3">NADH-ubiquinone oxidoreductase chain 4L</fullName>
    </recommendedName>
    <alternativeName>
        <fullName evidence="9">NADH dehydrogenase subunit 4L</fullName>
    </alternativeName>
</protein>
<evidence type="ECO:0000256" key="6">
    <source>
        <dbReference type="ARBA" id="ARBA00022989"/>
    </source>
</evidence>
<organism evidence="11">
    <name type="scientific">Drawida japonica</name>
    <dbReference type="NCBI Taxonomy" id="408826"/>
    <lineage>
        <taxon>Eukaryota</taxon>
        <taxon>Metazoa</taxon>
        <taxon>Spiralia</taxon>
        <taxon>Lophotrochozoa</taxon>
        <taxon>Annelida</taxon>
        <taxon>Clitellata</taxon>
        <taxon>Oligochaeta</taxon>
        <taxon>Moniligastrida</taxon>
        <taxon>Moniligastridae</taxon>
        <taxon>Drawida</taxon>
    </lineage>
</organism>
<proteinExistence type="inferred from homology"/>
<geneLocation type="mitochondrion" evidence="11"/>
<accession>A0A0N6YQZ5</accession>
<dbReference type="GO" id="GO:0016020">
    <property type="term" value="C:membrane"/>
    <property type="evidence" value="ECO:0007669"/>
    <property type="project" value="UniProtKB-SubCell"/>
</dbReference>
<evidence type="ECO:0000256" key="8">
    <source>
        <dbReference type="ARBA" id="ARBA00023136"/>
    </source>
</evidence>
<evidence type="ECO:0000256" key="3">
    <source>
        <dbReference type="ARBA" id="ARBA00016612"/>
    </source>
</evidence>
<keyword evidence="7" id="KW-0520">NAD</keyword>
<evidence type="ECO:0000256" key="10">
    <source>
        <dbReference type="SAM" id="Phobius"/>
    </source>
</evidence>
<evidence type="ECO:0000256" key="2">
    <source>
        <dbReference type="ARBA" id="ARBA00010519"/>
    </source>
</evidence>
<keyword evidence="6 10" id="KW-1133">Transmembrane helix</keyword>
<evidence type="ECO:0000313" key="11">
    <source>
        <dbReference type="EMBL" id="AIR76351.1"/>
    </source>
</evidence>
<feature type="transmembrane region" description="Helical" evidence="10">
    <location>
        <begin position="58"/>
        <end position="81"/>
    </location>
</feature>
<evidence type="ECO:0000256" key="4">
    <source>
        <dbReference type="ARBA" id="ARBA00022692"/>
    </source>
</evidence>
<keyword evidence="8 10" id="KW-0472">Membrane</keyword>
<keyword evidence="5" id="KW-1278">Translocase</keyword>
<comment type="similarity">
    <text evidence="2">Belongs to the complex I subunit 4L family.</text>
</comment>
<dbReference type="GeneID" id="26046107"/>
<dbReference type="InterPro" id="IPR039428">
    <property type="entry name" value="NUOK/Mnh_C1-like"/>
</dbReference>
<feature type="transmembrane region" description="Helical" evidence="10">
    <location>
        <begin position="6"/>
        <end position="22"/>
    </location>
</feature>
<comment type="subcellular location">
    <subcellularLocation>
        <location evidence="1">Membrane</location>
        <topology evidence="1">Multi-pass membrane protein</topology>
    </subcellularLocation>
</comment>
<dbReference type="CTD" id="26046107"/>
<keyword evidence="4 10" id="KW-0812">Transmembrane</keyword>
<name>A0A0N6YQZ5_9ANNE</name>
<evidence type="ECO:0000256" key="1">
    <source>
        <dbReference type="ARBA" id="ARBA00004141"/>
    </source>
</evidence>
<dbReference type="AlphaFoldDB" id="A0A0N6YQZ5"/>
<dbReference type="RefSeq" id="YP_009171126.1">
    <property type="nucleotide sequence ID" value="NC_028050.1"/>
</dbReference>
<evidence type="ECO:0000256" key="7">
    <source>
        <dbReference type="ARBA" id="ARBA00023027"/>
    </source>
</evidence>